<dbReference type="Pfam" id="PF02945">
    <property type="entry name" value="Endonuclease_7"/>
    <property type="match status" value="1"/>
</dbReference>
<proteinExistence type="predicted"/>
<dbReference type="GO" id="GO:0004519">
    <property type="term" value="F:endonuclease activity"/>
    <property type="evidence" value="ECO:0007669"/>
    <property type="project" value="UniProtKB-KW"/>
</dbReference>
<dbReference type="Proteomes" id="UP000240855">
    <property type="component" value="Segment"/>
</dbReference>
<dbReference type="InterPro" id="IPR044925">
    <property type="entry name" value="His-Me_finger_sf"/>
</dbReference>
<evidence type="ECO:0000313" key="1">
    <source>
        <dbReference type="EMBL" id="AVH86131.1"/>
    </source>
</evidence>
<dbReference type="InterPro" id="IPR004211">
    <property type="entry name" value="Endonuclease_7"/>
</dbReference>
<name>A0A2P0ZLL0_9CAUD</name>
<keyword evidence="2" id="KW-1185">Reference proteome</keyword>
<protein>
    <submittedName>
        <fullName evidence="1">Putative DNA endonuclease VII</fullName>
    </submittedName>
</protein>
<dbReference type="Gene3D" id="3.40.1800.10">
    <property type="entry name" value="His-Me finger endonucleases"/>
    <property type="match status" value="1"/>
</dbReference>
<sequence>MSSTKSDCIDHSCSASLRERPVAAYKIPRSQHRTFVLKIHKEQGGVCPLCQQRIDISIKGDAVLDHDHDTGLVRGVLHRSCNSAEGRIANAAGRWGAKSMEYSKIVPYLENLVAYLRRESLPYIYHSHLTPEEARAKANTKRRSALAAKKAAIAVKKL</sequence>
<keyword evidence="1" id="KW-0255">Endonuclease</keyword>
<gene>
    <name evidence="1" type="ORF">phiNV3_p22</name>
</gene>
<keyword evidence="1" id="KW-0540">Nuclease</keyword>
<dbReference type="EMBL" id="MG845683">
    <property type="protein sequence ID" value="AVH86131.1"/>
    <property type="molecule type" value="Genomic_DNA"/>
</dbReference>
<organism evidence="1 2">
    <name type="scientific">Pseudomonas phage phiNV3</name>
    <dbReference type="NCBI Taxonomy" id="2079544"/>
    <lineage>
        <taxon>Viruses</taxon>
        <taxon>Duplodnaviria</taxon>
        <taxon>Heunggongvirae</taxon>
        <taxon>Uroviricota</taxon>
        <taxon>Caudoviricetes</taxon>
        <taxon>Autographivirales</taxon>
        <taxon>Autoscriptoviridae</taxon>
        <taxon>Krylovirinae</taxon>
        <taxon>Kirikabuvirus</taxon>
        <taxon>Kirikabuvirus NV3</taxon>
    </lineage>
</organism>
<accession>A0A2P0ZLL0</accession>
<keyword evidence="1" id="KW-0378">Hydrolase</keyword>
<reference evidence="1 2" key="1">
    <citation type="submission" date="2018-01" db="EMBL/GenBank/DDBJ databases">
        <title>Genome of phiNV3, a phiKMVvirus-like phage infecting Pseudomonas agarici.</title>
        <authorList>
            <person name="Storey N.H."/>
        </authorList>
    </citation>
    <scope>NUCLEOTIDE SEQUENCE [LARGE SCALE GENOMIC DNA]</scope>
</reference>
<evidence type="ECO:0000313" key="2">
    <source>
        <dbReference type="Proteomes" id="UP000240855"/>
    </source>
</evidence>
<dbReference type="InterPro" id="IPR038563">
    <property type="entry name" value="Endonuclease_7_sf"/>
</dbReference>
<dbReference type="SUPFAM" id="SSF54060">
    <property type="entry name" value="His-Me finger endonucleases"/>
    <property type="match status" value="1"/>
</dbReference>